<dbReference type="AlphaFoldDB" id="A0A5R8YWC2"/>
<gene>
    <name evidence="1" type="ORF">FEM01_16875</name>
</gene>
<dbReference type="OrthoDB" id="1467909at2"/>
<sequence>MLTTAQNAAILEDDYVHAVVDMACLFHNDACYLVFAAAQLFPAELDAPAEEQPTSYPVKILKSKGRLVRRRYLVTAKQAQAWYHNCLKGEVQLLKGDEQSYRPLHEKLFPEPSWPHLATTEDFVAVSDVMGALRVHHLMPRECPSVLSQLCDAAPAAVAWLCSELGIDFLRHPEQFGSVHLLLPNPVLRYLQIKLHIDAHGAEKSLLRLSPRRNHSVSGLEAMMVEHRPTGISAIQTVTAEGSYLEIPHAGTAEKFELFIRCPVRGVLEWKKDRSYVTEGHLGLEVIGTQKVIQVPGKDGLSFTVDVRERVSEQVIGKPGRANSIPARLRQGQYDRQRTLAAEGLGQKWLHRNQEEATAFVRQLIGAGKHRVWIIDPYFATPELFSFAAATAYLSTEVTILTGASTALTKPDVNDKEKEAGEVMLLNTSHSDMKHIQIRVMTGAMPTVHDRFLVIDNDVWFTGNSLNSLGERAGMMIKLPAPEPVIDKISQVLHDPDRTKTLADWVKHRLETRESAPCSRFIKLLRWARKLKGQAFSRPHPPSTLQPLVLKVDNKINEISVELEKKP</sequence>
<proteinExistence type="predicted"/>
<evidence type="ECO:0000313" key="1">
    <source>
        <dbReference type="EMBL" id="TLP57287.1"/>
    </source>
</evidence>
<organism evidence="1 2">
    <name type="scientific">Pseudomonas mosselii</name>
    <dbReference type="NCBI Taxonomy" id="78327"/>
    <lineage>
        <taxon>Bacteria</taxon>
        <taxon>Pseudomonadati</taxon>
        <taxon>Pseudomonadota</taxon>
        <taxon>Gammaproteobacteria</taxon>
        <taxon>Pseudomonadales</taxon>
        <taxon>Pseudomonadaceae</taxon>
        <taxon>Pseudomonas</taxon>
    </lineage>
</organism>
<dbReference type="RefSeq" id="WP_138220630.1">
    <property type="nucleotide sequence ID" value="NZ_VAUO01000008.1"/>
</dbReference>
<comment type="caution">
    <text evidence="1">The sequence shown here is derived from an EMBL/GenBank/DDBJ whole genome shotgun (WGS) entry which is preliminary data.</text>
</comment>
<evidence type="ECO:0008006" key="3">
    <source>
        <dbReference type="Google" id="ProtNLM"/>
    </source>
</evidence>
<dbReference type="Proteomes" id="UP000309819">
    <property type="component" value="Unassembled WGS sequence"/>
</dbReference>
<dbReference type="SUPFAM" id="SSF56024">
    <property type="entry name" value="Phospholipase D/nuclease"/>
    <property type="match status" value="1"/>
</dbReference>
<dbReference type="EMBL" id="VAUO01000008">
    <property type="protein sequence ID" value="TLP57287.1"/>
    <property type="molecule type" value="Genomic_DNA"/>
</dbReference>
<keyword evidence="2" id="KW-1185">Reference proteome</keyword>
<reference evidence="1 2" key="1">
    <citation type="submission" date="2019-05" db="EMBL/GenBank/DDBJ databases">
        <title>Pseudomonas sp. SC006 isolated from lettuce that can produce HBGAs.</title>
        <authorList>
            <person name="Wang D."/>
            <person name="Liao N."/>
            <person name="Liu D."/>
            <person name="Zhang Z."/>
            <person name="Zou S."/>
        </authorList>
    </citation>
    <scope>NUCLEOTIDE SEQUENCE [LARGE SCALE GENOMIC DNA]</scope>
    <source>
        <strain evidence="1 2">SC006</strain>
    </source>
</reference>
<protein>
    <recommendedName>
        <fullName evidence="3">PLD phosphodiesterase domain-containing protein</fullName>
    </recommendedName>
</protein>
<accession>A0A5R8YWC2</accession>
<name>A0A5R8YWC2_9PSED</name>
<evidence type="ECO:0000313" key="2">
    <source>
        <dbReference type="Proteomes" id="UP000309819"/>
    </source>
</evidence>
<dbReference type="NCBIfam" id="NF040700">
    <property type="entry name" value="VPA1262_N_dom"/>
    <property type="match status" value="1"/>
</dbReference>